<accession>A0A8H6NHU9</accession>
<dbReference type="EMBL" id="WIGO01000063">
    <property type="protein sequence ID" value="KAF6833011.1"/>
    <property type="molecule type" value="Genomic_DNA"/>
</dbReference>
<gene>
    <name evidence="2" type="ORF">CPLU01_05807</name>
</gene>
<evidence type="ECO:0000313" key="2">
    <source>
        <dbReference type="EMBL" id="KAF6833011.1"/>
    </source>
</evidence>
<proteinExistence type="predicted"/>
<feature type="region of interest" description="Disordered" evidence="1">
    <location>
        <begin position="335"/>
        <end position="365"/>
    </location>
</feature>
<dbReference type="Proteomes" id="UP000654918">
    <property type="component" value="Unassembled WGS sequence"/>
</dbReference>
<name>A0A8H6NHU9_9PEZI</name>
<evidence type="ECO:0000256" key="1">
    <source>
        <dbReference type="SAM" id="MobiDB-lite"/>
    </source>
</evidence>
<organism evidence="2 3">
    <name type="scientific">Colletotrichum plurivorum</name>
    <dbReference type="NCBI Taxonomy" id="2175906"/>
    <lineage>
        <taxon>Eukaryota</taxon>
        <taxon>Fungi</taxon>
        <taxon>Dikarya</taxon>
        <taxon>Ascomycota</taxon>
        <taxon>Pezizomycotina</taxon>
        <taxon>Sordariomycetes</taxon>
        <taxon>Hypocreomycetidae</taxon>
        <taxon>Glomerellales</taxon>
        <taxon>Glomerellaceae</taxon>
        <taxon>Colletotrichum</taxon>
        <taxon>Colletotrichum orchidearum species complex</taxon>
    </lineage>
</organism>
<protein>
    <submittedName>
        <fullName evidence="2">Uncharacterized protein</fullName>
    </submittedName>
</protein>
<dbReference type="AlphaFoldDB" id="A0A8H6NHU9"/>
<comment type="caution">
    <text evidence="2">The sequence shown here is derived from an EMBL/GenBank/DDBJ whole genome shotgun (WGS) entry which is preliminary data.</text>
</comment>
<evidence type="ECO:0000313" key="3">
    <source>
        <dbReference type="Proteomes" id="UP000654918"/>
    </source>
</evidence>
<keyword evidence="3" id="KW-1185">Reference proteome</keyword>
<sequence length="381" mass="41283">MEGRWTLEYIVSGVLQLKEALHHIDVDINTIATSFNIIIIITTALMSSSSQLAPSWCDLHFSSDSIPNRNPDTTGETETDVSHLSSYSPTALIALITREARRATIQRRSTLIPAFSFPGLDDIRLDRTLLVYLTLHQKDTARHTTRHDATLISSRSNERGQDKVTALPRSIVRDASLLLVPGTCFASADMLRIATRWTTDPSVRNSLLSTSDLEPLGILHVHVLTTIPSFPTPIRHGNIRSACNEAKVDRGAALTRARVLFAAPLPHGTGGAAITTSRAVSGAAASEPQTPSWNSVVVCKAHGWTIGKSAIFAVASELRAFFLLPDQKRLGYAATLTRDPRSATPREPSDLASSSMRRPKDAQFGARRLVGPASLVIGCPS</sequence>
<reference evidence="2" key="1">
    <citation type="journal article" date="2020" name="Phytopathology">
        <title>Genome Sequence Resources of Colletotrichum truncatum, C. plurivorum, C. musicola, and C. sojae: Four Species Pathogenic to Soybean (Glycine max).</title>
        <authorList>
            <person name="Rogerio F."/>
            <person name="Boufleur T.R."/>
            <person name="Ciampi-Guillardi M."/>
            <person name="Sukno S.A."/>
            <person name="Thon M.R."/>
            <person name="Massola Junior N.S."/>
            <person name="Baroncelli R."/>
        </authorList>
    </citation>
    <scope>NUCLEOTIDE SEQUENCE</scope>
    <source>
        <strain evidence="2">LFN00145</strain>
    </source>
</reference>